<dbReference type="GO" id="GO:0046872">
    <property type="term" value="F:metal ion binding"/>
    <property type="evidence" value="ECO:0007669"/>
    <property type="project" value="UniProtKB-KW"/>
</dbReference>
<dbReference type="InterPro" id="IPR005477">
    <property type="entry name" value="Dxylulose-5-P_synthase"/>
</dbReference>
<feature type="domain" description="Transketolase-like pyrimidine-binding" evidence="13">
    <location>
        <begin position="306"/>
        <end position="470"/>
    </location>
</feature>
<dbReference type="UniPathway" id="UPA00064">
    <property type="reaction ID" value="UER00091"/>
</dbReference>
<evidence type="ECO:0000256" key="8">
    <source>
        <dbReference type="ARBA" id="ARBA00022723"/>
    </source>
</evidence>
<dbReference type="GO" id="GO:0005829">
    <property type="term" value="C:cytosol"/>
    <property type="evidence" value="ECO:0007669"/>
    <property type="project" value="TreeGrafter"/>
</dbReference>
<dbReference type="SUPFAM" id="SSF52922">
    <property type="entry name" value="TK C-terminal domain-like"/>
    <property type="match status" value="1"/>
</dbReference>
<proteinExistence type="inferred from homology"/>
<dbReference type="InterPro" id="IPR049557">
    <property type="entry name" value="Transketolase_CS"/>
</dbReference>
<dbReference type="Pfam" id="PF02780">
    <property type="entry name" value="Transketolase_C"/>
    <property type="match status" value="1"/>
</dbReference>
<evidence type="ECO:0000259" key="13">
    <source>
        <dbReference type="SMART" id="SM00861"/>
    </source>
</evidence>
<dbReference type="FunFam" id="3.40.50.970:FF:000005">
    <property type="entry name" value="1-deoxy-D-xylulose-5-phosphate synthase"/>
    <property type="match status" value="1"/>
</dbReference>
<dbReference type="CDD" id="cd02007">
    <property type="entry name" value="TPP_DXS"/>
    <property type="match status" value="1"/>
</dbReference>
<keyword evidence="7 14" id="KW-0808">Transferase</keyword>
<feature type="non-terminal residue" evidence="14">
    <location>
        <position position="1"/>
    </location>
</feature>
<comment type="subunit">
    <text evidence="5">Homodimer.</text>
</comment>
<dbReference type="InterPro" id="IPR005475">
    <property type="entry name" value="Transketolase-like_Pyr-bd"/>
</dbReference>
<keyword evidence="8" id="KW-0479">Metal-binding</keyword>
<keyword evidence="9" id="KW-0460">Magnesium</keyword>
<dbReference type="AlphaFoldDB" id="A0A3B1DFQ3"/>
<sequence>DLKKIPREALPELAKDIRALILETVSEKGGHLGASLGTVELTIALHACFDTPQDRLVWDTGHQAYPHKILTGRRDVFSTLRQYGGISGFLSRNESPYDAFGAGHAGTSISAALGMVEARDQKGNKNHVIAIIGDGSMTAGMAYEALNHAGALKKNFIVILNDNEMSISENVGAFSAYLNRILTGRLYTKVKSETATLIKNIPKIGDSMLKVARRAEESVKGMIVPGLLFEELGFEYFGPIDGHRLDHLITTFDNIKNLSGPILLHVVTKKGKGYAPAEANPAAYHGTPSFHLETGQAKKKAKKGPPSYTSIFAKSLKRLAEDDANIVAITAAMPAGTGLDLFAEAFPSRFYDVGISEQHAVTMAAGMATDGLRPVVAIYSTFLQRAFDQVVHDVALQKLPVVFCLDRAGLVGEDGPTHAGVFDIAYLKGIPNMILMAPKDENELQHMLATALQQKQPVALRYPRGSGVGVAIDEKLQQVPIGKGEIVMGDEESSWDVALLAIGSMVYPAQAAALRLQETGLKVAVINARFIKPLDQALFVSIAKRCQNIVTLEEHVLSGGFGESVAAVLADEKSLGQIPSVSLHRIGLPDTFIEHGPQSRLRADVGLDSEGIFESVQTFMVGRHSRADLAAGSNEMKDSHVKTM</sequence>
<dbReference type="Gene3D" id="3.40.50.970">
    <property type="match status" value="2"/>
</dbReference>
<evidence type="ECO:0000313" key="14">
    <source>
        <dbReference type="EMBL" id="VAX27487.1"/>
    </source>
</evidence>
<dbReference type="NCBIfam" id="TIGR00204">
    <property type="entry name" value="dxs"/>
    <property type="match status" value="1"/>
</dbReference>
<dbReference type="GO" id="GO:0008661">
    <property type="term" value="F:1-deoxy-D-xylulose-5-phosphate synthase activity"/>
    <property type="evidence" value="ECO:0007669"/>
    <property type="project" value="UniProtKB-EC"/>
</dbReference>
<dbReference type="SUPFAM" id="SSF52518">
    <property type="entry name" value="Thiamin diphosphate-binding fold (THDP-binding)"/>
    <property type="match status" value="2"/>
</dbReference>
<dbReference type="PANTHER" id="PTHR43322:SF5">
    <property type="entry name" value="1-DEOXY-D-XYLULOSE-5-PHOSPHATE SYNTHASE, CHLOROPLASTIC"/>
    <property type="match status" value="1"/>
</dbReference>
<comment type="cofactor">
    <cofactor evidence="1">
        <name>Mg(2+)</name>
        <dbReference type="ChEBI" id="CHEBI:18420"/>
    </cofactor>
</comment>
<dbReference type="GO" id="GO:0019288">
    <property type="term" value="P:isopentenyl diphosphate biosynthetic process, methylerythritol 4-phosphate pathway"/>
    <property type="evidence" value="ECO:0007669"/>
    <property type="project" value="TreeGrafter"/>
</dbReference>
<evidence type="ECO:0000256" key="7">
    <source>
        <dbReference type="ARBA" id="ARBA00022679"/>
    </source>
</evidence>
<dbReference type="PROSITE" id="PS00801">
    <property type="entry name" value="TRANSKETOLASE_1"/>
    <property type="match status" value="1"/>
</dbReference>
<dbReference type="GO" id="GO:0009228">
    <property type="term" value="P:thiamine biosynthetic process"/>
    <property type="evidence" value="ECO:0007669"/>
    <property type="project" value="UniProtKB-KW"/>
</dbReference>
<dbReference type="FunFam" id="3.40.50.920:FF:000002">
    <property type="entry name" value="1-deoxy-D-xylulose-5-phosphate synthase"/>
    <property type="match status" value="1"/>
</dbReference>
<dbReference type="PANTHER" id="PTHR43322">
    <property type="entry name" value="1-D-DEOXYXYLULOSE 5-PHOSPHATE SYNTHASE-RELATED"/>
    <property type="match status" value="1"/>
</dbReference>
<evidence type="ECO:0000256" key="6">
    <source>
        <dbReference type="ARBA" id="ARBA00013150"/>
    </source>
</evidence>
<dbReference type="Pfam" id="PF02779">
    <property type="entry name" value="Transket_pyr"/>
    <property type="match status" value="1"/>
</dbReference>
<organism evidence="14">
    <name type="scientific">hydrothermal vent metagenome</name>
    <dbReference type="NCBI Taxonomy" id="652676"/>
    <lineage>
        <taxon>unclassified sequences</taxon>
        <taxon>metagenomes</taxon>
        <taxon>ecological metagenomes</taxon>
    </lineage>
</organism>
<dbReference type="InterPro" id="IPR033248">
    <property type="entry name" value="Transketolase_C"/>
</dbReference>
<dbReference type="InterPro" id="IPR009014">
    <property type="entry name" value="Transketo_C/PFOR_II"/>
</dbReference>
<evidence type="ECO:0000256" key="5">
    <source>
        <dbReference type="ARBA" id="ARBA00011738"/>
    </source>
</evidence>
<dbReference type="EC" id="2.2.1.7" evidence="6"/>
<comment type="similarity">
    <text evidence="4">Belongs to the transketolase family. DXPS subfamily.</text>
</comment>
<evidence type="ECO:0000256" key="10">
    <source>
        <dbReference type="ARBA" id="ARBA00022977"/>
    </source>
</evidence>
<keyword evidence="11" id="KW-0786">Thiamine pyrophosphate</keyword>
<evidence type="ECO:0000256" key="1">
    <source>
        <dbReference type="ARBA" id="ARBA00001946"/>
    </source>
</evidence>
<dbReference type="Gene3D" id="3.40.50.920">
    <property type="match status" value="1"/>
</dbReference>
<name>A0A3B1DFQ3_9ZZZZ</name>
<evidence type="ECO:0000256" key="9">
    <source>
        <dbReference type="ARBA" id="ARBA00022842"/>
    </source>
</evidence>
<keyword evidence="12" id="KW-0414">Isoprene biosynthesis</keyword>
<gene>
    <name evidence="14" type="ORF">MNBD_NITROSPIRAE01-378</name>
</gene>
<dbReference type="InterPro" id="IPR029061">
    <property type="entry name" value="THDP-binding"/>
</dbReference>
<accession>A0A3B1DFQ3</accession>
<dbReference type="NCBIfam" id="NF003933">
    <property type="entry name" value="PRK05444.2-2"/>
    <property type="match status" value="1"/>
</dbReference>
<dbReference type="CDD" id="cd07033">
    <property type="entry name" value="TPP_PYR_DXS_TK_like"/>
    <property type="match status" value="1"/>
</dbReference>
<dbReference type="EMBL" id="UOGF01000029">
    <property type="protein sequence ID" value="VAX27487.1"/>
    <property type="molecule type" value="Genomic_DNA"/>
</dbReference>
<evidence type="ECO:0000256" key="12">
    <source>
        <dbReference type="ARBA" id="ARBA00023229"/>
    </source>
</evidence>
<dbReference type="Pfam" id="PF13292">
    <property type="entry name" value="DXP_synthase_N"/>
    <property type="match status" value="1"/>
</dbReference>
<reference evidence="14" key="1">
    <citation type="submission" date="2018-06" db="EMBL/GenBank/DDBJ databases">
        <authorList>
            <person name="Zhirakovskaya E."/>
        </authorList>
    </citation>
    <scope>NUCLEOTIDE SEQUENCE</scope>
</reference>
<evidence type="ECO:0000256" key="11">
    <source>
        <dbReference type="ARBA" id="ARBA00023052"/>
    </source>
</evidence>
<dbReference type="SMART" id="SM00861">
    <property type="entry name" value="Transket_pyr"/>
    <property type="match status" value="1"/>
</dbReference>
<comment type="cofactor">
    <cofactor evidence="2">
        <name>thiamine diphosphate</name>
        <dbReference type="ChEBI" id="CHEBI:58937"/>
    </cofactor>
</comment>
<keyword evidence="10" id="KW-0784">Thiamine biosynthesis</keyword>
<evidence type="ECO:0000256" key="4">
    <source>
        <dbReference type="ARBA" id="ARBA00011081"/>
    </source>
</evidence>
<evidence type="ECO:0000256" key="2">
    <source>
        <dbReference type="ARBA" id="ARBA00001964"/>
    </source>
</evidence>
<dbReference type="GO" id="GO:0016114">
    <property type="term" value="P:terpenoid biosynthetic process"/>
    <property type="evidence" value="ECO:0007669"/>
    <property type="project" value="InterPro"/>
</dbReference>
<dbReference type="HAMAP" id="MF_00315">
    <property type="entry name" value="DXP_synth"/>
    <property type="match status" value="1"/>
</dbReference>
<evidence type="ECO:0000256" key="3">
    <source>
        <dbReference type="ARBA" id="ARBA00004980"/>
    </source>
</evidence>
<comment type="pathway">
    <text evidence="3">Metabolic intermediate biosynthesis; 1-deoxy-D-xylulose 5-phosphate biosynthesis; 1-deoxy-D-xylulose 5-phosphate from D-glyceraldehyde 3-phosphate and pyruvate: step 1/1.</text>
</comment>
<protein>
    <recommendedName>
        <fullName evidence="6">1-deoxy-D-xylulose-5-phosphate synthase</fullName>
        <ecNumber evidence="6">2.2.1.7</ecNumber>
    </recommendedName>
</protein>